<accession>A0AC59ZF66</accession>
<dbReference type="EMBL" id="OX596112">
    <property type="protein sequence ID" value="CAN0402888.1"/>
    <property type="molecule type" value="Genomic_DNA"/>
</dbReference>
<protein>
    <submittedName>
        <fullName evidence="1">Uncharacterized protein</fullName>
    </submittedName>
</protein>
<organism evidence="1 2">
    <name type="scientific">Rangifer tarandus platyrhynchus</name>
    <name type="common">Svalbard reindeer</name>
    <dbReference type="NCBI Taxonomy" id="3082113"/>
    <lineage>
        <taxon>Eukaryota</taxon>
        <taxon>Metazoa</taxon>
        <taxon>Chordata</taxon>
        <taxon>Craniata</taxon>
        <taxon>Vertebrata</taxon>
        <taxon>Euteleostomi</taxon>
        <taxon>Mammalia</taxon>
        <taxon>Eutheria</taxon>
        <taxon>Laurasiatheria</taxon>
        <taxon>Artiodactyla</taxon>
        <taxon>Ruminantia</taxon>
        <taxon>Pecora</taxon>
        <taxon>Cervidae</taxon>
        <taxon>Odocoileinae</taxon>
        <taxon>Rangifer</taxon>
    </lineage>
</organism>
<evidence type="ECO:0000313" key="1">
    <source>
        <dbReference type="EMBL" id="CAN0402888.1"/>
    </source>
</evidence>
<gene>
    <name evidence="1" type="ORF">MRATA1EN22A_LOCUS17759</name>
</gene>
<evidence type="ECO:0000313" key="2">
    <source>
        <dbReference type="Proteomes" id="UP001162501"/>
    </source>
</evidence>
<reference evidence="1" key="1">
    <citation type="submission" date="2023-05" db="EMBL/GenBank/DDBJ databases">
        <authorList>
            <consortium name="ELIXIR-Norway"/>
        </authorList>
    </citation>
    <scope>NUCLEOTIDE SEQUENCE</scope>
</reference>
<dbReference type="Proteomes" id="UP001162501">
    <property type="component" value="Chromosome 28"/>
</dbReference>
<name>A0AC59ZF66_RANTA</name>
<proteinExistence type="predicted"/>
<reference evidence="1" key="2">
    <citation type="submission" date="2025-03" db="EMBL/GenBank/DDBJ databases">
        <authorList>
            <consortium name="ELIXIR-Norway"/>
            <consortium name="Elixir Norway"/>
        </authorList>
    </citation>
    <scope>NUCLEOTIDE SEQUENCE</scope>
</reference>
<sequence>MLLGERYERGRTGAERPPRASSAHAPQALSTPDAHWMFSWSRRAQPVLTLLASWPGADVPLGLAEKGSPWRCWDPVFLPSASFSFPLALSWGRGGPYSFQGRTAPSTPQSLSRDLIWLLLLLVITPLL</sequence>